<protein>
    <recommendedName>
        <fullName evidence="4">YfhO family protein</fullName>
    </recommendedName>
</protein>
<feature type="transmembrane region" description="Helical" evidence="1">
    <location>
        <begin position="21"/>
        <end position="41"/>
    </location>
</feature>
<feature type="transmembrane region" description="Helical" evidence="1">
    <location>
        <begin position="85"/>
        <end position="101"/>
    </location>
</feature>
<feature type="transmembrane region" description="Helical" evidence="1">
    <location>
        <begin position="306"/>
        <end position="323"/>
    </location>
</feature>
<evidence type="ECO:0000256" key="1">
    <source>
        <dbReference type="SAM" id="Phobius"/>
    </source>
</evidence>
<feature type="transmembrane region" description="Helical" evidence="1">
    <location>
        <begin position="188"/>
        <end position="216"/>
    </location>
</feature>
<dbReference type="Proteomes" id="UP000715965">
    <property type="component" value="Unassembled WGS sequence"/>
</dbReference>
<evidence type="ECO:0000313" key="3">
    <source>
        <dbReference type="Proteomes" id="UP000715965"/>
    </source>
</evidence>
<sequence length="633" mass="69876">MRILVFGKRFPSARAIPSGCILVLALSGWALVLFASKLWLVGEFGSNTPFWDQWDAEADKLFGPFVSGQLRIASLFEAHNEHRIFTTRLLSLALLVLNGIWSPMVEMTVNAGLFAVSVVLGAYLLGVAGGSFVTIATCALASSIFALPFGWENTLSGFQSQFYFVIFFGFLGVWWLTTEHTWSWRWLLGLFAAVLAYFSLASGALVLAAALGGLLLRDGEQRWERKNLLAYGLLAALLGLELKSVPPLDHKSLSQIGFGNLMIALATGLAWPLQSPWLAVLRNLPLIFLAADLLKRKWPTDPRHWFILTIGIWTLLQTLALAYGRTNDIWAPRYLDLHALGVLSNAAALAAWLHGYKKRPGIRNLPLSSLWLLTMAWAVWANFHAVSLPGQLEAKREASQRQTDNLVRYLESGDRDWLRRLPYFHLPYPDPDRLAHLTGMSSIQEILPGHLHPELRVNDVVMSGAFAERAIPSAISSSKTMAWGNYDKSGGATTDALSLSYPEFPVVARAGGIAFDVAGYPLSTGGIRVEQGARSISLAFKEEPGNHWQTHYVGVEDEALKIRVVDRESKNWVAISNVVAAGRLESGAKFLQQEWRAVLLLGFVMLCLSFAAAKISRSATALKQSLQLRAERL</sequence>
<proteinExistence type="predicted"/>
<feature type="transmembrane region" description="Helical" evidence="1">
    <location>
        <begin position="107"/>
        <end position="125"/>
    </location>
</feature>
<feature type="transmembrane region" description="Helical" evidence="1">
    <location>
        <begin position="132"/>
        <end position="151"/>
    </location>
</feature>
<name>A0ABR9SJM5_9BURK</name>
<comment type="caution">
    <text evidence="2">The sequence shown here is derived from an EMBL/GenBank/DDBJ whole genome shotgun (WGS) entry which is preliminary data.</text>
</comment>
<organism evidence="2 3">
    <name type="scientific">Ramlibacter aquaticus</name>
    <dbReference type="NCBI Taxonomy" id="2780094"/>
    <lineage>
        <taxon>Bacteria</taxon>
        <taxon>Pseudomonadati</taxon>
        <taxon>Pseudomonadota</taxon>
        <taxon>Betaproteobacteria</taxon>
        <taxon>Burkholderiales</taxon>
        <taxon>Comamonadaceae</taxon>
        <taxon>Ramlibacter</taxon>
    </lineage>
</organism>
<reference evidence="2 3" key="1">
    <citation type="submission" date="2020-10" db="EMBL/GenBank/DDBJ databases">
        <title>Draft genome of Ramlibacter aquaticus LMG 30558.</title>
        <authorList>
            <person name="Props R."/>
        </authorList>
    </citation>
    <scope>NUCLEOTIDE SEQUENCE [LARGE SCALE GENOMIC DNA]</scope>
    <source>
        <strain evidence="2 3">LMG 30558</strain>
    </source>
</reference>
<gene>
    <name evidence="2" type="ORF">IM725_18540</name>
</gene>
<dbReference type="RefSeq" id="WP_193782120.1">
    <property type="nucleotide sequence ID" value="NZ_JADDOJ010000110.1"/>
</dbReference>
<keyword evidence="1" id="KW-0812">Transmembrane</keyword>
<keyword evidence="1" id="KW-0472">Membrane</keyword>
<accession>A0ABR9SJM5</accession>
<dbReference type="EMBL" id="JADDOJ010000110">
    <property type="protein sequence ID" value="MBE7942571.1"/>
    <property type="molecule type" value="Genomic_DNA"/>
</dbReference>
<keyword evidence="1" id="KW-1133">Transmembrane helix</keyword>
<evidence type="ECO:0000313" key="2">
    <source>
        <dbReference type="EMBL" id="MBE7942571.1"/>
    </source>
</evidence>
<feature type="transmembrane region" description="Helical" evidence="1">
    <location>
        <begin position="157"/>
        <end position="176"/>
    </location>
</feature>
<evidence type="ECO:0008006" key="4">
    <source>
        <dbReference type="Google" id="ProtNLM"/>
    </source>
</evidence>
<keyword evidence="3" id="KW-1185">Reference proteome</keyword>
<feature type="transmembrane region" description="Helical" evidence="1">
    <location>
        <begin position="335"/>
        <end position="353"/>
    </location>
</feature>
<feature type="transmembrane region" description="Helical" evidence="1">
    <location>
        <begin position="365"/>
        <end position="383"/>
    </location>
</feature>